<sequence length="441" mass="48114">MSRRAVRLFSFGGVLLGASLGLLGCVRIPGQTGSLTIATSWSEAERSQLDEAFERWLVNKLDPEPLGTGIRIDWLTIERGTDLSQVVRPRRGRWDPRPPSPDIVLGGPPSSYQRLAKLGKLAPIDSPAQTLWSHVHRSPMGWAVRLKATGSPTPKGATEPTATLEPASRRPDRPTFDDPRHDPIALAWAKGELNAGSWADGYAQLVRDAGHSRRVGRQAGSALAAVERGEAEATPTVASDAVGQSGSVRFLPAPGAPDWLEGAGIVAGPGSQRLSQMFFQFLNETGQAEPPRADATDDFEVDSLLADLLGATLVDSQEELWTAWATLNRAGQPARAAMWLTQAPPWPPASIEKMEGDNSEVLVQTLIEQLAPDADLRAWLSRSWLGAKRRVDGPLLEEIARAADGRLAREPRFRAWLRAEWTAWARQRYRRVTRTVTGLKP</sequence>
<keyword evidence="3" id="KW-1185">Reference proteome</keyword>
<organism evidence="2 3">
    <name type="scientific">Singulisphaera acidiphila (strain ATCC BAA-1392 / DSM 18658 / VKM B-2454 / MOB10)</name>
    <dbReference type="NCBI Taxonomy" id="886293"/>
    <lineage>
        <taxon>Bacteria</taxon>
        <taxon>Pseudomonadati</taxon>
        <taxon>Planctomycetota</taxon>
        <taxon>Planctomycetia</taxon>
        <taxon>Isosphaerales</taxon>
        <taxon>Isosphaeraceae</taxon>
        <taxon>Singulisphaera</taxon>
    </lineage>
</organism>
<dbReference type="EMBL" id="CP003364">
    <property type="protein sequence ID" value="AGA30863.1"/>
    <property type="molecule type" value="Genomic_DNA"/>
</dbReference>
<reference evidence="2 3" key="1">
    <citation type="submission" date="2012-02" db="EMBL/GenBank/DDBJ databases">
        <title>Complete sequence of chromosome of Singulisphaera acidiphila DSM 18658.</title>
        <authorList>
            <consortium name="US DOE Joint Genome Institute (JGI-PGF)"/>
            <person name="Lucas S."/>
            <person name="Copeland A."/>
            <person name="Lapidus A."/>
            <person name="Glavina del Rio T."/>
            <person name="Dalin E."/>
            <person name="Tice H."/>
            <person name="Bruce D."/>
            <person name="Goodwin L."/>
            <person name="Pitluck S."/>
            <person name="Peters L."/>
            <person name="Ovchinnikova G."/>
            <person name="Chertkov O."/>
            <person name="Kyrpides N."/>
            <person name="Mavromatis K."/>
            <person name="Ivanova N."/>
            <person name="Brettin T."/>
            <person name="Detter J.C."/>
            <person name="Han C."/>
            <person name="Larimer F."/>
            <person name="Land M."/>
            <person name="Hauser L."/>
            <person name="Markowitz V."/>
            <person name="Cheng J.-F."/>
            <person name="Hugenholtz P."/>
            <person name="Woyke T."/>
            <person name="Wu D."/>
            <person name="Tindall B."/>
            <person name="Pomrenke H."/>
            <person name="Brambilla E."/>
            <person name="Klenk H.-P."/>
            <person name="Eisen J.A."/>
        </authorList>
    </citation>
    <scope>NUCLEOTIDE SEQUENCE [LARGE SCALE GENOMIC DNA]</scope>
    <source>
        <strain evidence="3">ATCC BAA-1392 / DSM 18658 / VKM B-2454 / MOB10</strain>
    </source>
</reference>
<gene>
    <name evidence="2" type="ordered locus">Sinac_6797</name>
</gene>
<feature type="region of interest" description="Disordered" evidence="1">
    <location>
        <begin position="147"/>
        <end position="182"/>
    </location>
</feature>
<dbReference type="OrthoDB" id="272353at2"/>
<dbReference type="HOGENOM" id="CLU_620962_0_0_0"/>
<name>L0DPV3_SINAD</name>
<accession>L0DPV3</accession>
<evidence type="ECO:0000313" key="2">
    <source>
        <dbReference type="EMBL" id="AGA30863.1"/>
    </source>
</evidence>
<proteinExistence type="predicted"/>
<dbReference type="PROSITE" id="PS51257">
    <property type="entry name" value="PROKAR_LIPOPROTEIN"/>
    <property type="match status" value="1"/>
</dbReference>
<dbReference type="SUPFAM" id="SSF53850">
    <property type="entry name" value="Periplasmic binding protein-like II"/>
    <property type="match status" value="1"/>
</dbReference>
<dbReference type="eggNOG" id="COG1840">
    <property type="taxonomic scope" value="Bacteria"/>
</dbReference>
<dbReference type="KEGG" id="saci:Sinac_6797"/>
<dbReference type="Proteomes" id="UP000010798">
    <property type="component" value="Chromosome"/>
</dbReference>
<protein>
    <submittedName>
        <fullName evidence="2">Uncharacterized protein</fullName>
    </submittedName>
</protein>
<dbReference type="STRING" id="886293.Sinac_6797"/>
<evidence type="ECO:0000256" key="1">
    <source>
        <dbReference type="SAM" id="MobiDB-lite"/>
    </source>
</evidence>
<evidence type="ECO:0000313" key="3">
    <source>
        <dbReference type="Proteomes" id="UP000010798"/>
    </source>
</evidence>
<dbReference type="AlphaFoldDB" id="L0DPV3"/>
<dbReference type="RefSeq" id="WP_015249938.1">
    <property type="nucleotide sequence ID" value="NC_019892.1"/>
</dbReference>
<feature type="compositionally biased region" description="Basic and acidic residues" evidence="1">
    <location>
        <begin position="167"/>
        <end position="182"/>
    </location>
</feature>
<feature type="region of interest" description="Disordered" evidence="1">
    <location>
        <begin position="89"/>
        <end position="108"/>
    </location>
</feature>